<dbReference type="EMBL" id="JAERRH010000006">
    <property type="protein sequence ID" value="MBL1106445.1"/>
    <property type="molecule type" value="Genomic_DNA"/>
</dbReference>
<feature type="compositionally biased region" description="Basic residues" evidence="1">
    <location>
        <begin position="87"/>
        <end position="108"/>
    </location>
</feature>
<accession>A0ABS1P249</accession>
<evidence type="ECO:0000256" key="1">
    <source>
        <dbReference type="SAM" id="MobiDB-lite"/>
    </source>
</evidence>
<proteinExistence type="predicted"/>
<feature type="region of interest" description="Disordered" evidence="1">
    <location>
        <begin position="1"/>
        <end position="116"/>
    </location>
</feature>
<dbReference type="Proteomes" id="UP000621386">
    <property type="component" value="Unassembled WGS sequence"/>
</dbReference>
<comment type="caution">
    <text evidence="2">The sequence shown here is derived from an EMBL/GenBank/DDBJ whole genome shotgun (WGS) entry which is preliminary data.</text>
</comment>
<feature type="compositionally biased region" description="Polar residues" evidence="1">
    <location>
        <begin position="1"/>
        <end position="13"/>
    </location>
</feature>
<name>A0ABS1P249_9ACTN</name>
<keyword evidence="3" id="KW-1185">Reference proteome</keyword>
<sequence length="140" mass="14912">MSVAGCTTVSSRPTPGAAPERHPAARPSVLQAPPREPSARAALVRTGHGRPAGHGTAAEHTRNPGPGRRRVPATPPRAQAPAAPPVLRHRPERPPVRRRPAPRPRPASRRPAVTHMRDLCRQADGVAAPEIARLCHDTYG</sequence>
<protein>
    <submittedName>
        <fullName evidence="2">Uncharacterized protein</fullName>
    </submittedName>
</protein>
<evidence type="ECO:0000313" key="2">
    <source>
        <dbReference type="EMBL" id="MBL1106445.1"/>
    </source>
</evidence>
<organism evidence="2 3">
    <name type="scientific">Streptomyces musisoli</name>
    <dbReference type="NCBI Taxonomy" id="2802280"/>
    <lineage>
        <taxon>Bacteria</taxon>
        <taxon>Bacillati</taxon>
        <taxon>Actinomycetota</taxon>
        <taxon>Actinomycetes</taxon>
        <taxon>Kitasatosporales</taxon>
        <taxon>Streptomycetaceae</taxon>
        <taxon>Streptomyces</taxon>
    </lineage>
</organism>
<reference evidence="2 3" key="1">
    <citation type="submission" date="2021-01" db="EMBL/GenBank/DDBJ databases">
        <title>WGS of actinomycetes isolated from Thailand.</title>
        <authorList>
            <person name="Thawai C."/>
        </authorList>
    </citation>
    <scope>NUCLEOTIDE SEQUENCE [LARGE SCALE GENOMIC DNA]</scope>
    <source>
        <strain evidence="2 3">CH5-8</strain>
    </source>
</reference>
<evidence type="ECO:0000313" key="3">
    <source>
        <dbReference type="Proteomes" id="UP000621386"/>
    </source>
</evidence>
<gene>
    <name evidence="2" type="ORF">JK361_17875</name>
</gene>